<evidence type="ECO:0000256" key="1">
    <source>
        <dbReference type="SAM" id="Coils"/>
    </source>
</evidence>
<dbReference type="AlphaFoldDB" id="K1X9H2"/>
<feature type="region of interest" description="Disordered" evidence="2">
    <location>
        <begin position="216"/>
        <end position="245"/>
    </location>
</feature>
<feature type="region of interest" description="Disordered" evidence="2">
    <location>
        <begin position="457"/>
        <end position="486"/>
    </location>
</feature>
<dbReference type="EMBL" id="JH921436">
    <property type="protein sequence ID" value="EKD17393.1"/>
    <property type="molecule type" value="Genomic_DNA"/>
</dbReference>
<sequence>MEEGVGAACRRARPLPRPESCASNTTRMTPSSSNSSSAHLPQRVQDLSARGVSGSLLQDRLRERKVESARQSSMRRRSVDHSAERGVQSSPTKGKEDRRPSSSGIAPGKGMGMGIKQAEEQASMLHKQNFDLKLELYHRRQRQELLEAKVEELEKREEQLDELREINDELLAELQRRDQAVEEAVEMIFNLEQKVNRLMEERENVKAFDADYEPGYYPSGQDFSSSPPQLDKENLAPPKKISRMPSFLSETTEGNEALRSLYLPFNGHSESTLPRLAEEGSPGALDSPRLSVLSESSFVSVYGNKRVPEISLDNEEKPQQHHRVSSSVEKWVEAGSIPTVTPARAAPASLRKSQFLSINDVLESPLQRLEKLKNSLDKTQAAARDLASRDHRKAKEMRQLFTDQTSFQRQHALPPTPDTISTNTLRNLRGSNDTLHQNHAMDAFPNRANQALQSQMSIRPRSAGETVTSRREGHGWDTPQEDDTEAGSVCSTLSAYSASASYLRRQHTVVPDLFTFSSGDWGCDYREPALPSHTVSRYTSLRRSSMIDHPRSDDTVMSYNSNRYDDSVQYGTTPFDTNYQPELPNRRSSLAAVTKVRKFKPTGQEQDSTPNDSPPVSTPKKSRIPNLRMFGRGDSAPPASPTKGSFSPSLPKSKAQHQNRSSGHYSNEHLGPRGFQDQEEARATPPPIQRSRPPQSMHYRPASISAVGPLGARRFGSYDGACDEVVKGHARNDSAGLAGRVTADHVAANQTAGAGEVEGKTKRWFGLGVGRNNSLKRH</sequence>
<dbReference type="STRING" id="1072389.K1X9H2"/>
<keyword evidence="4" id="KW-1185">Reference proteome</keyword>
<dbReference type="KEGG" id="mbe:MBM_04254"/>
<dbReference type="GeneID" id="18760189"/>
<feature type="compositionally biased region" description="Polar residues" evidence="2">
    <location>
        <begin position="642"/>
        <end position="665"/>
    </location>
</feature>
<name>K1X9H2_MARBU</name>
<feature type="compositionally biased region" description="Polar residues" evidence="2">
    <location>
        <begin position="21"/>
        <end position="30"/>
    </location>
</feature>
<gene>
    <name evidence="3" type="ORF">MBM_04254</name>
</gene>
<dbReference type="OMA" id="REGHGWD"/>
<feature type="region of interest" description="Disordered" evidence="2">
    <location>
        <begin position="546"/>
        <end position="587"/>
    </location>
</feature>
<keyword evidence="1" id="KW-0175">Coiled coil</keyword>
<dbReference type="InParanoid" id="K1X9H2"/>
<feature type="region of interest" description="Disordered" evidence="2">
    <location>
        <begin position="402"/>
        <end position="423"/>
    </location>
</feature>
<evidence type="ECO:0000313" key="4">
    <source>
        <dbReference type="Proteomes" id="UP000006753"/>
    </source>
</evidence>
<evidence type="ECO:0000256" key="2">
    <source>
        <dbReference type="SAM" id="MobiDB-lite"/>
    </source>
</evidence>
<evidence type="ECO:0008006" key="5">
    <source>
        <dbReference type="Google" id="ProtNLM"/>
    </source>
</evidence>
<feature type="region of interest" description="Disordered" evidence="2">
    <location>
        <begin position="1"/>
        <end position="112"/>
    </location>
</feature>
<feature type="compositionally biased region" description="Basic and acidic residues" evidence="2">
    <location>
        <begin position="59"/>
        <end position="68"/>
    </location>
</feature>
<dbReference type="HOGENOM" id="CLU_359831_0_0_1"/>
<feature type="coiled-coil region" evidence="1">
    <location>
        <begin position="115"/>
        <end position="201"/>
    </location>
</feature>
<accession>K1X9H2</accession>
<proteinExistence type="predicted"/>
<protein>
    <recommendedName>
        <fullName evidence="5">Centrosomin N-terminal motif 1 domain-containing protein</fullName>
    </recommendedName>
</protein>
<reference evidence="3 4" key="1">
    <citation type="journal article" date="2012" name="BMC Genomics">
        <title>Sequencing the genome of Marssonina brunnea reveals fungus-poplar co-evolution.</title>
        <authorList>
            <person name="Zhu S."/>
            <person name="Cao Y.-Z."/>
            <person name="Jiang C."/>
            <person name="Tan B.-Y."/>
            <person name="Wang Z."/>
            <person name="Feng S."/>
            <person name="Zhang L."/>
            <person name="Su X.-H."/>
            <person name="Brejova B."/>
            <person name="Vinar T."/>
            <person name="Xu M."/>
            <person name="Wang M.-X."/>
            <person name="Zhang S.-G."/>
            <person name="Huang M.-R."/>
            <person name="Wu R."/>
            <person name="Zhou Y."/>
        </authorList>
    </citation>
    <scope>NUCLEOTIDE SEQUENCE [LARGE SCALE GENOMIC DNA]</scope>
    <source>
        <strain evidence="3 4">MB_m1</strain>
    </source>
</reference>
<dbReference type="OrthoDB" id="10251744at2759"/>
<organism evidence="3 4">
    <name type="scientific">Marssonina brunnea f. sp. multigermtubi (strain MB_m1)</name>
    <name type="common">Marssonina leaf spot fungus</name>
    <dbReference type="NCBI Taxonomy" id="1072389"/>
    <lineage>
        <taxon>Eukaryota</taxon>
        <taxon>Fungi</taxon>
        <taxon>Dikarya</taxon>
        <taxon>Ascomycota</taxon>
        <taxon>Pezizomycotina</taxon>
        <taxon>Leotiomycetes</taxon>
        <taxon>Helotiales</taxon>
        <taxon>Drepanopezizaceae</taxon>
        <taxon>Drepanopeziza</taxon>
    </lineage>
</organism>
<dbReference type="eggNOG" id="ENOG502SSWS">
    <property type="taxonomic scope" value="Eukaryota"/>
</dbReference>
<feature type="region of interest" description="Disordered" evidence="2">
    <location>
        <begin position="599"/>
        <end position="701"/>
    </location>
</feature>
<feature type="compositionally biased region" description="Polar residues" evidence="2">
    <location>
        <begin position="569"/>
        <end position="580"/>
    </location>
</feature>
<dbReference type="Proteomes" id="UP000006753">
    <property type="component" value="Unassembled WGS sequence"/>
</dbReference>
<evidence type="ECO:0000313" key="3">
    <source>
        <dbReference type="EMBL" id="EKD17393.1"/>
    </source>
</evidence>